<dbReference type="PANTHER" id="PTHR35205">
    <property type="entry name" value="NB-ARC AND TPR DOMAIN PROTEIN"/>
    <property type="match status" value="1"/>
</dbReference>
<accession>A0AAD6CSC6</accession>
<evidence type="ECO:0000313" key="2">
    <source>
        <dbReference type="EMBL" id="KAJ5537510.1"/>
    </source>
</evidence>
<evidence type="ECO:0000259" key="1">
    <source>
        <dbReference type="Pfam" id="PF25000"/>
    </source>
</evidence>
<dbReference type="InterPro" id="IPR027417">
    <property type="entry name" value="P-loop_NTPase"/>
</dbReference>
<organism evidence="2 3">
    <name type="scientific">Penicillium frequentans</name>
    <dbReference type="NCBI Taxonomy" id="3151616"/>
    <lineage>
        <taxon>Eukaryota</taxon>
        <taxon>Fungi</taxon>
        <taxon>Dikarya</taxon>
        <taxon>Ascomycota</taxon>
        <taxon>Pezizomycotina</taxon>
        <taxon>Eurotiomycetes</taxon>
        <taxon>Eurotiomycetidae</taxon>
        <taxon>Eurotiales</taxon>
        <taxon>Aspergillaceae</taxon>
        <taxon>Penicillium</taxon>
    </lineage>
</organism>
<dbReference type="AlphaFoldDB" id="A0AAD6CSC6"/>
<gene>
    <name evidence="2" type="ORF">N7494_006989</name>
</gene>
<keyword evidence="3" id="KW-1185">Reference proteome</keyword>
<feature type="domain" description="DUF7779" evidence="1">
    <location>
        <begin position="553"/>
        <end position="663"/>
    </location>
</feature>
<dbReference type="InterPro" id="IPR011990">
    <property type="entry name" value="TPR-like_helical_dom_sf"/>
</dbReference>
<dbReference type="InterPro" id="IPR029058">
    <property type="entry name" value="AB_hydrolase_fold"/>
</dbReference>
<dbReference type="SUPFAM" id="SSF52540">
    <property type="entry name" value="P-loop containing nucleoside triphosphate hydrolases"/>
    <property type="match status" value="1"/>
</dbReference>
<dbReference type="PANTHER" id="PTHR35205:SF1">
    <property type="entry name" value="ZU5 DOMAIN-CONTAINING PROTEIN"/>
    <property type="match status" value="1"/>
</dbReference>
<dbReference type="InterPro" id="IPR056681">
    <property type="entry name" value="DUF7779"/>
</dbReference>
<dbReference type="Gene3D" id="3.40.50.1820">
    <property type="entry name" value="alpha/beta hydrolase"/>
    <property type="match status" value="1"/>
</dbReference>
<dbReference type="SUPFAM" id="SSF48452">
    <property type="entry name" value="TPR-like"/>
    <property type="match status" value="1"/>
</dbReference>
<dbReference type="GO" id="GO:0072330">
    <property type="term" value="P:monocarboxylic acid biosynthetic process"/>
    <property type="evidence" value="ECO:0007669"/>
    <property type="project" value="UniProtKB-ARBA"/>
</dbReference>
<dbReference type="Pfam" id="PF25000">
    <property type="entry name" value="DUF7779"/>
    <property type="match status" value="1"/>
</dbReference>
<dbReference type="Proteomes" id="UP001220324">
    <property type="component" value="Unassembled WGS sequence"/>
</dbReference>
<dbReference type="GO" id="GO:0017000">
    <property type="term" value="P:antibiotic biosynthetic process"/>
    <property type="evidence" value="ECO:0007669"/>
    <property type="project" value="UniProtKB-ARBA"/>
</dbReference>
<evidence type="ECO:0000313" key="3">
    <source>
        <dbReference type="Proteomes" id="UP001220324"/>
    </source>
</evidence>
<dbReference type="EMBL" id="JAQIZZ010000006">
    <property type="protein sequence ID" value="KAJ5537510.1"/>
    <property type="molecule type" value="Genomic_DNA"/>
</dbReference>
<dbReference type="Gene3D" id="3.40.50.300">
    <property type="entry name" value="P-loop containing nucleotide triphosphate hydrolases"/>
    <property type="match status" value="1"/>
</dbReference>
<name>A0AAD6CSC6_9EURO</name>
<protein>
    <recommendedName>
        <fullName evidence="1">DUF7779 domain-containing protein</fullName>
    </recommendedName>
</protein>
<dbReference type="SUPFAM" id="SSF53474">
    <property type="entry name" value="alpha/beta-Hydrolases"/>
    <property type="match status" value="1"/>
</dbReference>
<reference evidence="2 3" key="1">
    <citation type="journal article" date="2023" name="IMA Fungus">
        <title>Comparative genomic study of the Penicillium genus elucidates a diverse pangenome and 15 lateral gene transfer events.</title>
        <authorList>
            <person name="Petersen C."/>
            <person name="Sorensen T."/>
            <person name="Nielsen M.R."/>
            <person name="Sondergaard T.E."/>
            <person name="Sorensen J.L."/>
            <person name="Fitzpatrick D.A."/>
            <person name="Frisvad J.C."/>
            <person name="Nielsen K.L."/>
        </authorList>
    </citation>
    <scope>NUCLEOTIDE SEQUENCE [LARGE SCALE GENOMIC DNA]</scope>
    <source>
        <strain evidence="2 3">IBT 35679</strain>
    </source>
</reference>
<comment type="caution">
    <text evidence="2">The sequence shown here is derived from an EMBL/GenBank/DDBJ whole genome shotgun (WGS) entry which is preliminary data.</text>
</comment>
<dbReference type="Gene3D" id="1.25.40.10">
    <property type="entry name" value="Tetratricopeptide repeat domain"/>
    <property type="match status" value="1"/>
</dbReference>
<sequence>MADEDKQGISVLHDPTMPPVVGGKALPLEEVAFDLVAIHGLNGDAIETWTHKETKVMWLKDLLPEAIPNIRIMTFGYNARFKNFTAQQDLRAISCKLLAELVDLRPAPEEKKRPIVLVCHSLGGIVAKKALLVGCPEEQELVQQSYADIVKGTPHNGSSLASMGKLLANIVSACSPIRPPRALLGTLQKDSEVLLEITEDFIRRRHTVRLVSFYELEFTSIGPFIRKLVVEQESAILHIPQEITVPQFSDHRNIVRFRSSQDRTFRPVLCKLKDLTHDLLHATSHESEPGPNKGSAIPFDISILPCSFFRGRDGVLEKMKTYFHEDNIKNRRKGFALCGLGGLGKTQTALHYALQNISNYKTGVAFLNATSTASLAADFGYLHDLLQLGDAKDKARSVKSWLSKPENSQWLLVFDNADNLDSVPIQKYFPSVHWGHIIITSRNQAIIGDIVDEGCILDSLMVEDATHLLLDRSGIQHPSRSEVEEARNIADLLGSLPLALVQAGGFIRSRRKSLQDYHRLFLSHRDELLQFSSQVGEVDRTVFTVWEINFKQVEKESPSAVDLLLLFSFLESTCIPELALHRGSSPQRRWASNGEVAQVCAEQEGVEDSLVKILQGDFEFDTAIEKLLSFSLISCNREIDGLRNFSIHPLVQYCALQRLSPAQIKRWRWQAILLICHAFPRNRYLESLNGEIGRMMLPQLGRILSEYDALCIVNGEQGLFRQELASTLLAASRFSDAQWKTETISRTKELLRHDDDLYLKSWLAYRESAILRMSGMFQQSESVLREFLHYVSICCPQEFEITPRFNAQRGELVISFSENLIRQGKFSEAKAELVEWQALEKDCSTLEIIVSRARDISLGKALRFQGLFEEALVLLEGILEECQTDDYFEGTGWFRVLLSEVADLYCELNRPIDAERLLLRELNPMVERGTENISTARRLRMSLVESYLQQEKFAEAESLLTDLRLAVSSSGAPDYTARVNIFRTWVSLGRVSHMQYRWEEALSNWRQALSTLEYLKLSEGRNAGLVRCSIAHALMMLGHTGESEKILEQAQRNMASESRAYWIPIFNSQWHDRVVNHFLPLCNTD</sequence>
<proteinExistence type="predicted"/>